<protein>
    <submittedName>
        <fullName evidence="1">Uncharacterized protein</fullName>
    </submittedName>
</protein>
<dbReference type="AlphaFoldDB" id="A0A5C7GVN0"/>
<dbReference type="EMBL" id="VAHF01000013">
    <property type="protein sequence ID" value="TXG48176.1"/>
    <property type="molecule type" value="Genomic_DNA"/>
</dbReference>
<sequence length="324" mass="35125">MVQRKLEGCIGSSNSCMVPDKGVNADNKKDVPGDKDFGGTLKNVVRRQKELIEKREDQGKRDSGITDLPTVLINNCELEVVAGLLSSNGLATIGLPVGPLSSTESMSLEMWKRITREKRLPGGDADLGKKKAGVERAGEIAKEDCSSSRKRDGGVWAAEGISSRKKKAIISDALAVAMASLEFAVSIAESEAGYVVPNEQGVVVSVSPKSVTNIEVSLDKEKSYSIPLLIVFSLQRFLSPAIFSTGAISRTRYKSDCVRGAEIGGVVARRIRFRRRSTVEENGLVVDGYEQERKTRLFYFVLCSSQKSELLITFALTGGTRTSL</sequence>
<proteinExistence type="predicted"/>
<accession>A0A5C7GVN0</accession>
<evidence type="ECO:0000313" key="1">
    <source>
        <dbReference type="EMBL" id="TXG48176.1"/>
    </source>
</evidence>
<organism evidence="1 2">
    <name type="scientific">Acer yangbiense</name>
    <dbReference type="NCBI Taxonomy" id="1000413"/>
    <lineage>
        <taxon>Eukaryota</taxon>
        <taxon>Viridiplantae</taxon>
        <taxon>Streptophyta</taxon>
        <taxon>Embryophyta</taxon>
        <taxon>Tracheophyta</taxon>
        <taxon>Spermatophyta</taxon>
        <taxon>Magnoliopsida</taxon>
        <taxon>eudicotyledons</taxon>
        <taxon>Gunneridae</taxon>
        <taxon>Pentapetalae</taxon>
        <taxon>rosids</taxon>
        <taxon>malvids</taxon>
        <taxon>Sapindales</taxon>
        <taxon>Sapindaceae</taxon>
        <taxon>Hippocastanoideae</taxon>
        <taxon>Acereae</taxon>
        <taxon>Acer</taxon>
    </lineage>
</organism>
<name>A0A5C7GVN0_9ROSI</name>
<reference evidence="2" key="1">
    <citation type="journal article" date="2019" name="Gigascience">
        <title>De novo genome assembly of the endangered Acer yangbiense, a plant species with extremely small populations endemic to Yunnan Province, China.</title>
        <authorList>
            <person name="Yang J."/>
            <person name="Wariss H.M."/>
            <person name="Tao L."/>
            <person name="Zhang R."/>
            <person name="Yun Q."/>
            <person name="Hollingsworth P."/>
            <person name="Dao Z."/>
            <person name="Luo G."/>
            <person name="Guo H."/>
            <person name="Ma Y."/>
            <person name="Sun W."/>
        </authorList>
    </citation>
    <scope>NUCLEOTIDE SEQUENCE [LARGE SCALE GENOMIC DNA]</scope>
    <source>
        <strain evidence="2">cv. Malutang</strain>
    </source>
</reference>
<evidence type="ECO:0000313" key="2">
    <source>
        <dbReference type="Proteomes" id="UP000323000"/>
    </source>
</evidence>
<gene>
    <name evidence="1" type="ORF">EZV62_027470</name>
</gene>
<comment type="caution">
    <text evidence="1">The sequence shown here is derived from an EMBL/GenBank/DDBJ whole genome shotgun (WGS) entry which is preliminary data.</text>
</comment>
<dbReference type="Proteomes" id="UP000323000">
    <property type="component" value="Chromosome 13"/>
</dbReference>
<keyword evidence="2" id="KW-1185">Reference proteome</keyword>
<dbReference type="OrthoDB" id="10554709at2759"/>